<proteinExistence type="predicted"/>
<comment type="caution">
    <text evidence="3">The sequence shown here is derived from an EMBL/GenBank/DDBJ whole genome shotgun (WGS) entry which is preliminary data.</text>
</comment>
<evidence type="ECO:0000259" key="2">
    <source>
        <dbReference type="Pfam" id="PF14111"/>
    </source>
</evidence>
<feature type="compositionally biased region" description="Polar residues" evidence="1">
    <location>
        <begin position="431"/>
        <end position="441"/>
    </location>
</feature>
<gene>
    <name evidence="3" type="ORF">Tsubulata_011332</name>
</gene>
<evidence type="ECO:0000313" key="4">
    <source>
        <dbReference type="Proteomes" id="UP001141552"/>
    </source>
</evidence>
<protein>
    <recommendedName>
        <fullName evidence="2">DUF4283 domain-containing protein</fullName>
    </recommendedName>
</protein>
<dbReference type="InterPro" id="IPR040256">
    <property type="entry name" value="At4g02000-like"/>
</dbReference>
<feature type="domain" description="DUF4283" evidence="2">
    <location>
        <begin position="56"/>
        <end position="124"/>
    </location>
</feature>
<reference evidence="3" key="1">
    <citation type="submission" date="2022-02" db="EMBL/GenBank/DDBJ databases">
        <authorList>
            <person name="Henning P.M."/>
            <person name="McCubbin A.G."/>
            <person name="Shore J.S."/>
        </authorList>
    </citation>
    <scope>NUCLEOTIDE SEQUENCE</scope>
    <source>
        <strain evidence="3">F60SS</strain>
        <tissue evidence="3">Leaves</tissue>
    </source>
</reference>
<organism evidence="3 4">
    <name type="scientific">Turnera subulata</name>
    <dbReference type="NCBI Taxonomy" id="218843"/>
    <lineage>
        <taxon>Eukaryota</taxon>
        <taxon>Viridiplantae</taxon>
        <taxon>Streptophyta</taxon>
        <taxon>Embryophyta</taxon>
        <taxon>Tracheophyta</taxon>
        <taxon>Spermatophyta</taxon>
        <taxon>Magnoliopsida</taxon>
        <taxon>eudicotyledons</taxon>
        <taxon>Gunneridae</taxon>
        <taxon>Pentapetalae</taxon>
        <taxon>rosids</taxon>
        <taxon>fabids</taxon>
        <taxon>Malpighiales</taxon>
        <taxon>Passifloraceae</taxon>
        <taxon>Turnera</taxon>
    </lineage>
</organism>
<dbReference type="OrthoDB" id="1939268at2759"/>
<evidence type="ECO:0000313" key="3">
    <source>
        <dbReference type="EMBL" id="KAJ4848634.1"/>
    </source>
</evidence>
<sequence length="441" mass="49320">MVTASSTSSDRVKGRTPFIPHDPTITETDMIVVEEEPDTELNLSATLCLVAWLWTERSFNARAFMNTMKQVWRPVHGVEVSQIDRNLFVFQFFHWRDKQRVLDQEPWNFDDQVIFLKELTGDEQLSSLQLCFVPMWVKVYDIPFNLRSQKLVENPSLKIGEFMGLEPDCNLKRGKFKRFRILFDARRPLVRGSLIASKHGTMLLGMKRRLILRIPPYGDWLRASPKRNGSRVVHEEVDARVVRRLILTPASEGVVEDNRSHSLNKVDQGREVVDGVMQSEIPRAGEENTAIHPVELNSKQEAEELNDVLLGVTSIGLSTPRTKETVNLLCQSPMNPAIAIGDTQGHPNFGAKGTWADSVTTWVPLTFGQGLGSNVAGGKPRRKALHAGQVRIHSGPVVPHSEAPIIHEQPYLSGSLSDGASINLPGKHPSQESSPITGKRT</sequence>
<dbReference type="PANTHER" id="PTHR31286">
    <property type="entry name" value="GLYCINE-RICH CELL WALL STRUCTURAL PROTEIN 1.8-LIKE"/>
    <property type="match status" value="1"/>
</dbReference>
<dbReference type="EMBL" id="JAKUCV010000854">
    <property type="protein sequence ID" value="KAJ4848634.1"/>
    <property type="molecule type" value="Genomic_DNA"/>
</dbReference>
<feature type="region of interest" description="Disordered" evidence="1">
    <location>
        <begin position="416"/>
        <end position="441"/>
    </location>
</feature>
<reference evidence="3" key="2">
    <citation type="journal article" date="2023" name="Plants (Basel)">
        <title>Annotation of the Turnera subulata (Passifloraceae) Draft Genome Reveals the S-Locus Evolved after the Divergence of Turneroideae from Passifloroideae in a Stepwise Manner.</title>
        <authorList>
            <person name="Henning P.M."/>
            <person name="Roalson E.H."/>
            <person name="Mir W."/>
            <person name="McCubbin A.G."/>
            <person name="Shore J.S."/>
        </authorList>
    </citation>
    <scope>NUCLEOTIDE SEQUENCE</scope>
    <source>
        <strain evidence="3">F60SS</strain>
    </source>
</reference>
<dbReference type="Proteomes" id="UP001141552">
    <property type="component" value="Unassembled WGS sequence"/>
</dbReference>
<accession>A0A9Q0GHF9</accession>
<dbReference type="InterPro" id="IPR025558">
    <property type="entry name" value="DUF4283"/>
</dbReference>
<dbReference type="PANTHER" id="PTHR31286:SF167">
    <property type="entry name" value="OS09G0268800 PROTEIN"/>
    <property type="match status" value="1"/>
</dbReference>
<name>A0A9Q0GHF9_9ROSI</name>
<dbReference type="Pfam" id="PF14111">
    <property type="entry name" value="DUF4283"/>
    <property type="match status" value="1"/>
</dbReference>
<keyword evidence="4" id="KW-1185">Reference proteome</keyword>
<evidence type="ECO:0000256" key="1">
    <source>
        <dbReference type="SAM" id="MobiDB-lite"/>
    </source>
</evidence>
<dbReference type="AlphaFoldDB" id="A0A9Q0GHF9"/>